<name>A0A4R4X3N4_9ACTN</name>
<dbReference type="AlphaFoldDB" id="A0A4R4X3N4"/>
<evidence type="ECO:0000256" key="2">
    <source>
        <dbReference type="SAM" id="Phobius"/>
    </source>
</evidence>
<dbReference type="EMBL" id="SMKR01000061">
    <property type="protein sequence ID" value="TDD24815.1"/>
    <property type="molecule type" value="Genomic_DNA"/>
</dbReference>
<feature type="transmembrane region" description="Helical" evidence="2">
    <location>
        <begin position="53"/>
        <end position="74"/>
    </location>
</feature>
<feature type="compositionally biased region" description="Polar residues" evidence="1">
    <location>
        <begin position="111"/>
        <end position="120"/>
    </location>
</feature>
<keyword evidence="2" id="KW-0812">Transmembrane</keyword>
<evidence type="ECO:0000256" key="1">
    <source>
        <dbReference type="SAM" id="MobiDB-lite"/>
    </source>
</evidence>
<feature type="region of interest" description="Disordered" evidence="1">
    <location>
        <begin position="26"/>
        <end position="45"/>
    </location>
</feature>
<evidence type="ECO:0000313" key="4">
    <source>
        <dbReference type="Proteomes" id="UP000295172"/>
    </source>
</evidence>
<keyword evidence="4" id="KW-1185">Reference proteome</keyword>
<keyword evidence="2" id="KW-1133">Transmembrane helix</keyword>
<dbReference type="Proteomes" id="UP000295172">
    <property type="component" value="Unassembled WGS sequence"/>
</dbReference>
<sequence>MTPRRAQAERAARTARRFLAGARAPGRAIPAAGGRTSGRLLPQMAGGRTSGRLLRVAGVLTALLLVPSGVAVAADDPDPVQWPTIELPTTTGGAADPAPISWPPVDPPEANSGTGADPQPQSWPAPEPE</sequence>
<comment type="caution">
    <text evidence="3">The sequence shown here is derived from an EMBL/GenBank/DDBJ whole genome shotgun (WGS) entry which is preliminary data.</text>
</comment>
<dbReference type="RefSeq" id="WP_132320767.1">
    <property type="nucleotide sequence ID" value="NZ_SMKR01000061.1"/>
</dbReference>
<organism evidence="3 4">
    <name type="scientific">Kribbella turkmenica</name>
    <dbReference type="NCBI Taxonomy" id="2530375"/>
    <lineage>
        <taxon>Bacteria</taxon>
        <taxon>Bacillati</taxon>
        <taxon>Actinomycetota</taxon>
        <taxon>Actinomycetes</taxon>
        <taxon>Propionibacteriales</taxon>
        <taxon>Kribbellaceae</taxon>
        <taxon>Kribbella</taxon>
    </lineage>
</organism>
<feature type="region of interest" description="Disordered" evidence="1">
    <location>
        <begin position="73"/>
        <end position="129"/>
    </location>
</feature>
<protein>
    <submittedName>
        <fullName evidence="3">Uncharacterized protein</fullName>
    </submittedName>
</protein>
<evidence type="ECO:0000313" key="3">
    <source>
        <dbReference type="EMBL" id="TDD24815.1"/>
    </source>
</evidence>
<proteinExistence type="predicted"/>
<keyword evidence="2" id="KW-0472">Membrane</keyword>
<dbReference type="OrthoDB" id="10011557at2"/>
<gene>
    <name evidence="3" type="ORF">E1218_15845</name>
</gene>
<reference evidence="3 4" key="1">
    <citation type="submission" date="2019-02" db="EMBL/GenBank/DDBJ databases">
        <title>Draft genome sequences of novel Actinobacteria.</title>
        <authorList>
            <person name="Sahin N."/>
            <person name="Ay H."/>
            <person name="Saygin H."/>
        </authorList>
    </citation>
    <scope>NUCLEOTIDE SEQUENCE [LARGE SCALE GENOMIC DNA]</scope>
    <source>
        <strain evidence="3 4">16K104</strain>
    </source>
</reference>
<accession>A0A4R4X3N4</accession>